<dbReference type="Gene3D" id="3.40.50.720">
    <property type="entry name" value="NAD(P)-binding Rossmann-like Domain"/>
    <property type="match status" value="1"/>
</dbReference>
<evidence type="ECO:0000256" key="1">
    <source>
        <dbReference type="ARBA" id="ARBA00006484"/>
    </source>
</evidence>
<keyword evidence="2" id="KW-0560">Oxidoreductase</keyword>
<keyword evidence="4" id="KW-1185">Reference proteome</keyword>
<protein>
    <submittedName>
        <fullName evidence="3">3-oxoacyl-[acyl-carrier-protein] reductase</fullName>
    </submittedName>
</protein>
<dbReference type="NCBIfam" id="NF009466">
    <property type="entry name" value="PRK12826.1-2"/>
    <property type="match status" value="1"/>
</dbReference>
<organism evidence="3 4">
    <name type="scientific">Desulfopila aestuarii DSM 18488</name>
    <dbReference type="NCBI Taxonomy" id="1121416"/>
    <lineage>
        <taxon>Bacteria</taxon>
        <taxon>Pseudomonadati</taxon>
        <taxon>Thermodesulfobacteriota</taxon>
        <taxon>Desulfobulbia</taxon>
        <taxon>Desulfobulbales</taxon>
        <taxon>Desulfocapsaceae</taxon>
        <taxon>Desulfopila</taxon>
    </lineage>
</organism>
<dbReference type="PRINTS" id="PR00081">
    <property type="entry name" value="GDHRDH"/>
</dbReference>
<dbReference type="SUPFAM" id="SSF51735">
    <property type="entry name" value="NAD(P)-binding Rossmann-fold domains"/>
    <property type="match status" value="1"/>
</dbReference>
<dbReference type="FunFam" id="3.40.50.720:FF:000173">
    <property type="entry name" value="3-oxoacyl-[acyl-carrier protein] reductase"/>
    <property type="match status" value="1"/>
</dbReference>
<name>A0A1M7Y1X0_9BACT</name>
<dbReference type="PRINTS" id="PR00080">
    <property type="entry name" value="SDRFAMILY"/>
</dbReference>
<dbReference type="InterPro" id="IPR050259">
    <property type="entry name" value="SDR"/>
</dbReference>
<proteinExistence type="inferred from homology"/>
<comment type="similarity">
    <text evidence="1">Belongs to the short-chain dehydrogenases/reductases (SDR) family.</text>
</comment>
<dbReference type="RefSeq" id="WP_073612583.1">
    <property type="nucleotide sequence ID" value="NZ_FRFE01000004.1"/>
</dbReference>
<dbReference type="Pfam" id="PF13561">
    <property type="entry name" value="adh_short_C2"/>
    <property type="match status" value="1"/>
</dbReference>
<reference evidence="3 4" key="1">
    <citation type="submission" date="2016-12" db="EMBL/GenBank/DDBJ databases">
        <authorList>
            <person name="Song W.-J."/>
            <person name="Kurnit D.M."/>
        </authorList>
    </citation>
    <scope>NUCLEOTIDE SEQUENCE [LARGE SCALE GENOMIC DNA]</scope>
    <source>
        <strain evidence="3 4">DSM 18488</strain>
    </source>
</reference>
<dbReference type="OrthoDB" id="9804774at2"/>
<dbReference type="PANTHER" id="PTHR42879">
    <property type="entry name" value="3-OXOACYL-(ACYL-CARRIER-PROTEIN) REDUCTASE"/>
    <property type="match status" value="1"/>
</dbReference>
<evidence type="ECO:0000256" key="2">
    <source>
        <dbReference type="ARBA" id="ARBA00023002"/>
    </source>
</evidence>
<evidence type="ECO:0000313" key="3">
    <source>
        <dbReference type="EMBL" id="SHO45883.1"/>
    </source>
</evidence>
<dbReference type="STRING" id="1121416.SAMN02745220_01248"/>
<accession>A0A1M7Y1X0</accession>
<dbReference type="GO" id="GO:0016491">
    <property type="term" value="F:oxidoreductase activity"/>
    <property type="evidence" value="ECO:0007669"/>
    <property type="project" value="UniProtKB-KW"/>
</dbReference>
<dbReference type="PANTHER" id="PTHR42879:SF2">
    <property type="entry name" value="3-OXOACYL-[ACYL-CARRIER-PROTEIN] REDUCTASE FABG"/>
    <property type="match status" value="1"/>
</dbReference>
<gene>
    <name evidence="3" type="ORF">SAMN02745220_01248</name>
</gene>
<sequence length="246" mass="26703">MSDFSGQTAIVTGATRGIGKAIAREFLLQGATVLGVYGGNTRSAEAFGDECREFGEKLRLFKCDVSDEEQVAAFYREVEESVESVEILVNNAGVRRDAVVAMMNSTDWQQVLDINLTGTFFMSKPAILLMMKNKYGRIINITSPVAYLGFAGQANYAASKAGQIGFTKSLSKETAKKKITVNCVSPGFIDTDFINELPGEQLAAYKKMVPMRRFGTPKEVADATLFLASRKASYITGTVLEINGGL</sequence>
<dbReference type="EMBL" id="FRFE01000004">
    <property type="protein sequence ID" value="SHO45883.1"/>
    <property type="molecule type" value="Genomic_DNA"/>
</dbReference>
<dbReference type="Proteomes" id="UP000184603">
    <property type="component" value="Unassembled WGS sequence"/>
</dbReference>
<dbReference type="InterPro" id="IPR036291">
    <property type="entry name" value="NAD(P)-bd_dom_sf"/>
</dbReference>
<dbReference type="InterPro" id="IPR002347">
    <property type="entry name" value="SDR_fam"/>
</dbReference>
<dbReference type="AlphaFoldDB" id="A0A1M7Y1X0"/>
<evidence type="ECO:0000313" key="4">
    <source>
        <dbReference type="Proteomes" id="UP000184603"/>
    </source>
</evidence>